<dbReference type="EMBL" id="JAUSQP010000006">
    <property type="protein sequence ID" value="MDP9804812.1"/>
    <property type="molecule type" value="Genomic_DNA"/>
</dbReference>
<accession>A0ABD5ASK3</accession>
<comment type="caution">
    <text evidence="2">The sequence shown here is derived from an EMBL/GenBank/DDBJ whole genome shotgun (WGS) entry which is preliminary data.</text>
</comment>
<dbReference type="AlphaFoldDB" id="A0ABD5ASK3"/>
<keyword evidence="1" id="KW-0472">Membrane</keyword>
<dbReference type="Proteomes" id="UP001240164">
    <property type="component" value="Unassembled WGS sequence"/>
</dbReference>
<organism evidence="2 3">
    <name type="scientific">Acinetobacter calcoaceticus</name>
    <dbReference type="NCBI Taxonomy" id="471"/>
    <lineage>
        <taxon>Bacteria</taxon>
        <taxon>Pseudomonadati</taxon>
        <taxon>Pseudomonadota</taxon>
        <taxon>Gammaproteobacteria</taxon>
        <taxon>Moraxellales</taxon>
        <taxon>Moraxellaceae</taxon>
        <taxon>Acinetobacter</taxon>
        <taxon>Acinetobacter calcoaceticus/baumannii complex</taxon>
    </lineage>
</organism>
<gene>
    <name evidence="2" type="ORF">J2771_003109</name>
</gene>
<sequence length="102" mass="11660">MLDNLILVSVLGGGVGIGVGFFYKKVFILSLATMSKILYKIFFVHKFFKLISLLFSCFFTFLFFLVGLIFSPIVSDSSWDYFYISFFIGIMTGIKIENFSNK</sequence>
<evidence type="ECO:0000256" key="1">
    <source>
        <dbReference type="SAM" id="Phobius"/>
    </source>
</evidence>
<reference evidence="2 3" key="1">
    <citation type="submission" date="2023-07" db="EMBL/GenBank/DDBJ databases">
        <title>Sorghum-associated microbial communities from plants grown in Nebraska, USA.</title>
        <authorList>
            <person name="Schachtman D."/>
        </authorList>
    </citation>
    <scope>NUCLEOTIDE SEQUENCE [LARGE SCALE GENOMIC DNA]</scope>
    <source>
        <strain evidence="2 3">CC146</strain>
    </source>
</reference>
<feature type="transmembrane region" description="Helical" evidence="1">
    <location>
        <begin position="47"/>
        <end position="69"/>
    </location>
</feature>
<feature type="transmembrane region" description="Helical" evidence="1">
    <location>
        <begin position="6"/>
        <end position="26"/>
    </location>
</feature>
<feature type="transmembrane region" description="Helical" evidence="1">
    <location>
        <begin position="81"/>
        <end position="99"/>
    </location>
</feature>
<proteinExistence type="predicted"/>
<name>A0ABD5ASK3_ACICA</name>
<keyword evidence="1" id="KW-1133">Transmembrane helix</keyword>
<protein>
    <submittedName>
        <fullName evidence="2">Uncharacterized protein</fullName>
    </submittedName>
</protein>
<keyword evidence="1" id="KW-0812">Transmembrane</keyword>
<evidence type="ECO:0000313" key="2">
    <source>
        <dbReference type="EMBL" id="MDP9804812.1"/>
    </source>
</evidence>
<evidence type="ECO:0000313" key="3">
    <source>
        <dbReference type="Proteomes" id="UP001240164"/>
    </source>
</evidence>
<dbReference type="RefSeq" id="WP_307012865.1">
    <property type="nucleotide sequence ID" value="NZ_JAUSQP010000006.1"/>
</dbReference>